<keyword evidence="4" id="KW-0175">Coiled coil</keyword>
<dbReference type="GO" id="GO:0003777">
    <property type="term" value="F:microtubule motor activity"/>
    <property type="evidence" value="ECO:0007669"/>
    <property type="project" value="InterPro"/>
</dbReference>
<dbReference type="Pfam" id="PF00225">
    <property type="entry name" value="Kinesin"/>
    <property type="match status" value="1"/>
</dbReference>
<evidence type="ECO:0000256" key="5">
    <source>
        <dbReference type="ARBA" id="ARBA00023175"/>
    </source>
</evidence>
<evidence type="ECO:0000313" key="10">
    <source>
        <dbReference type="Proteomes" id="UP001443914"/>
    </source>
</evidence>
<keyword evidence="3" id="KW-0067">ATP-binding</keyword>
<dbReference type="GO" id="GO:0007018">
    <property type="term" value="P:microtubule-based movement"/>
    <property type="evidence" value="ECO:0007669"/>
    <property type="project" value="InterPro"/>
</dbReference>
<proteinExistence type="inferred from homology"/>
<dbReference type="Gene3D" id="3.40.850.10">
    <property type="entry name" value="Kinesin motor domain"/>
    <property type="match status" value="1"/>
</dbReference>
<evidence type="ECO:0000259" key="8">
    <source>
        <dbReference type="PROSITE" id="PS50067"/>
    </source>
</evidence>
<keyword evidence="5" id="KW-0505">Motor protein</keyword>
<comment type="caution">
    <text evidence="7">Lacks conserved residue(s) required for the propagation of feature annotation.</text>
</comment>
<dbReference type="InterPro" id="IPR044986">
    <property type="entry name" value="KIF15/KIN-12"/>
</dbReference>
<comment type="similarity">
    <text evidence="6">Belongs to the TRAFAC class myosin-kinesin ATPase superfamily. Kinesin family. KIN-12 subfamily.</text>
</comment>
<dbReference type="PANTHER" id="PTHR37739:SF16">
    <property type="entry name" value="KINESIN-LIKE PROTEIN"/>
    <property type="match status" value="1"/>
</dbReference>
<feature type="domain" description="Kinesin motor" evidence="8">
    <location>
        <begin position="1"/>
        <end position="286"/>
    </location>
</feature>
<dbReference type="InterPro" id="IPR027417">
    <property type="entry name" value="P-loop_NTPase"/>
</dbReference>
<comment type="caution">
    <text evidence="9">The sequence shown here is derived from an EMBL/GenBank/DDBJ whole genome shotgun (WGS) entry which is preliminary data.</text>
</comment>
<evidence type="ECO:0000256" key="6">
    <source>
        <dbReference type="ARBA" id="ARBA00034488"/>
    </source>
</evidence>
<evidence type="ECO:0000313" key="9">
    <source>
        <dbReference type="EMBL" id="KAK9742985.1"/>
    </source>
</evidence>
<dbReference type="EMBL" id="JBDFQZ010000003">
    <property type="protein sequence ID" value="KAK9742985.1"/>
    <property type="molecule type" value="Genomic_DNA"/>
</dbReference>
<name>A0AAW1M9S9_SAPOF</name>
<dbReference type="SMART" id="SM00129">
    <property type="entry name" value="KISc"/>
    <property type="match status" value="1"/>
</dbReference>
<dbReference type="EMBL" id="JBDFQZ010000003">
    <property type="protein sequence ID" value="KAK9742984.1"/>
    <property type="molecule type" value="Genomic_DNA"/>
</dbReference>
<evidence type="ECO:0000256" key="3">
    <source>
        <dbReference type="ARBA" id="ARBA00022840"/>
    </source>
</evidence>
<keyword evidence="10" id="KW-1185">Reference proteome</keyword>
<dbReference type="PROSITE" id="PS50067">
    <property type="entry name" value="KINESIN_MOTOR_2"/>
    <property type="match status" value="1"/>
</dbReference>
<gene>
    <name evidence="9" type="ORF">RND81_03G209500</name>
</gene>
<dbReference type="SUPFAM" id="SSF52540">
    <property type="entry name" value="P-loop containing nucleoside triphosphate hydrolases"/>
    <property type="match status" value="1"/>
</dbReference>
<dbReference type="AlphaFoldDB" id="A0AAW1M9S9"/>
<accession>A0AAW1M9S9</accession>
<evidence type="ECO:0000256" key="1">
    <source>
        <dbReference type="ARBA" id="ARBA00022701"/>
    </source>
</evidence>
<keyword evidence="2" id="KW-0547">Nucleotide-binding</keyword>
<dbReference type="GO" id="GO:0005874">
    <property type="term" value="C:microtubule"/>
    <property type="evidence" value="ECO:0007669"/>
    <property type="project" value="UniProtKB-KW"/>
</dbReference>
<evidence type="ECO:0000256" key="7">
    <source>
        <dbReference type="PROSITE-ProRule" id="PRU00283"/>
    </source>
</evidence>
<evidence type="ECO:0000256" key="2">
    <source>
        <dbReference type="ARBA" id="ARBA00022741"/>
    </source>
</evidence>
<evidence type="ECO:0000256" key="4">
    <source>
        <dbReference type="ARBA" id="ARBA00023054"/>
    </source>
</evidence>
<protein>
    <recommendedName>
        <fullName evidence="8">Kinesin motor domain-containing protein</fullName>
    </recommendedName>
</protein>
<dbReference type="GO" id="GO:0005524">
    <property type="term" value="F:ATP binding"/>
    <property type="evidence" value="ECO:0007669"/>
    <property type="project" value="UniProtKB-KW"/>
</dbReference>
<reference evidence="9 10" key="1">
    <citation type="submission" date="2024-03" db="EMBL/GenBank/DDBJ databases">
        <title>WGS assembly of Saponaria officinalis var. Norfolk2.</title>
        <authorList>
            <person name="Jenkins J."/>
            <person name="Shu S."/>
            <person name="Grimwood J."/>
            <person name="Barry K."/>
            <person name="Goodstein D."/>
            <person name="Schmutz J."/>
            <person name="Leebens-Mack J."/>
            <person name="Osbourn A."/>
        </authorList>
    </citation>
    <scope>NUCLEOTIDE SEQUENCE [LARGE SCALE GENOMIC DNA]</scope>
    <source>
        <strain evidence="10">cv. Norfolk2</strain>
        <strain evidence="9">JIC</strain>
        <tissue evidence="9">Leaf</tissue>
    </source>
</reference>
<dbReference type="InterPro" id="IPR001752">
    <property type="entry name" value="Kinesin_motor_dom"/>
</dbReference>
<dbReference type="PANTHER" id="PTHR37739">
    <property type="entry name" value="KINESIN-LIKE PROTEIN KIN-12D"/>
    <property type="match status" value="1"/>
</dbReference>
<dbReference type="InterPro" id="IPR036961">
    <property type="entry name" value="Kinesin_motor_dom_sf"/>
</dbReference>
<dbReference type="GO" id="GO:0008017">
    <property type="term" value="F:microtubule binding"/>
    <property type="evidence" value="ECO:0007669"/>
    <property type="project" value="InterPro"/>
</dbReference>
<keyword evidence="1" id="KW-0493">Microtubule</keyword>
<organism evidence="9 10">
    <name type="scientific">Saponaria officinalis</name>
    <name type="common">Common soapwort</name>
    <name type="synonym">Lychnis saponaria</name>
    <dbReference type="NCBI Taxonomy" id="3572"/>
    <lineage>
        <taxon>Eukaryota</taxon>
        <taxon>Viridiplantae</taxon>
        <taxon>Streptophyta</taxon>
        <taxon>Embryophyta</taxon>
        <taxon>Tracheophyta</taxon>
        <taxon>Spermatophyta</taxon>
        <taxon>Magnoliopsida</taxon>
        <taxon>eudicotyledons</taxon>
        <taxon>Gunneridae</taxon>
        <taxon>Pentapetalae</taxon>
        <taxon>Caryophyllales</taxon>
        <taxon>Caryophyllaceae</taxon>
        <taxon>Caryophylleae</taxon>
        <taxon>Saponaria</taxon>
    </lineage>
</organism>
<sequence length="286" mass="32531">MDMDMPDVVPVKSVPPWTRTIGNIGKEDKYINKSQQIMPYTDKEIDEVRDLWGKFVVYQQISTDHVPRIFQLLFSEIERKKLNLGDHQRNYHCRCSFLEIYDGQIGDLLDPTRQNLKIKDEAKVGFHVENLTKDYVTCYDDVTQLLIKGLSSRKFGATSMNSESCRSHTVFTCVIESWSKETSSNDYSSSKTSRISVVDLAGLVKDKQVDAEREFEKKHKDLESSLSYLGHLVNMLAAGTQPDEAMYKDSSLTHILQQSLGGNAKLVVISTISMDIKFNHVTSGFE</sequence>
<dbReference type="Proteomes" id="UP001443914">
    <property type="component" value="Unassembled WGS sequence"/>
</dbReference>
<dbReference type="PRINTS" id="PR00380">
    <property type="entry name" value="KINESINHEAVY"/>
</dbReference>